<dbReference type="STRING" id="74649.A0A2P6RB67"/>
<gene>
    <name evidence="2" type="ORF">RchiOBHm_Chr3g0470741</name>
</gene>
<dbReference type="Proteomes" id="UP000238479">
    <property type="component" value="Chromosome 3"/>
</dbReference>
<keyword evidence="1 2" id="KW-0812">Transmembrane</keyword>
<dbReference type="EMBL" id="PDCK01000041">
    <property type="protein sequence ID" value="PRQ43650.1"/>
    <property type="molecule type" value="Genomic_DNA"/>
</dbReference>
<dbReference type="Gramene" id="PRQ43650">
    <property type="protein sequence ID" value="PRQ43650"/>
    <property type="gene ID" value="RchiOBHm_Chr3g0470741"/>
</dbReference>
<protein>
    <submittedName>
        <fullName evidence="2">Putative transmembrane protein</fullName>
    </submittedName>
</protein>
<feature type="transmembrane region" description="Helical" evidence="1">
    <location>
        <begin position="179"/>
        <end position="196"/>
    </location>
</feature>
<feature type="transmembrane region" description="Helical" evidence="1">
    <location>
        <begin position="121"/>
        <end position="142"/>
    </location>
</feature>
<keyword evidence="1" id="KW-1133">Transmembrane helix</keyword>
<accession>A0A2P6RB67</accession>
<evidence type="ECO:0000256" key="1">
    <source>
        <dbReference type="SAM" id="Phobius"/>
    </source>
</evidence>
<dbReference type="OMA" id="CCACQNG"/>
<dbReference type="InterPro" id="IPR026749">
    <property type="entry name" value="Tmem135"/>
</dbReference>
<dbReference type="AlphaFoldDB" id="A0A2P6RB67"/>
<feature type="transmembrane region" description="Helical" evidence="1">
    <location>
        <begin position="154"/>
        <end position="173"/>
    </location>
</feature>
<keyword evidence="3" id="KW-1185">Reference proteome</keyword>
<evidence type="ECO:0000313" key="3">
    <source>
        <dbReference type="Proteomes" id="UP000238479"/>
    </source>
</evidence>
<evidence type="ECO:0000313" key="2">
    <source>
        <dbReference type="EMBL" id="PRQ43650.1"/>
    </source>
</evidence>
<feature type="transmembrane region" description="Helical" evidence="1">
    <location>
        <begin position="66"/>
        <end position="88"/>
    </location>
</feature>
<sequence>MSPDCDVCTCCACQNGGSNVDHAEDLVCAHYWKSDPSPSSFCYSSSVKYVPVPSSDSKKLRRVVTALIKGFTIGAGLKGCLAVFSILAKLRKRKLLASLSTEGAIMNNEAIVAILNETLRYGLFLGTFAGIFVSVDEIIASLGGHRRHFRTAKWRALLAGLIAGPSMVLTGHNTQHTCLAVYILMSAAVLATRCGIKSKRFGRVCRPLTWKHGDVFLMCLSSSQIL</sequence>
<proteinExistence type="predicted"/>
<keyword evidence="1" id="KW-0472">Membrane</keyword>
<dbReference type="PANTHER" id="PTHR12459:SF15">
    <property type="entry name" value="TRANSMEMBRANE PROTEIN 135"/>
    <property type="match status" value="1"/>
</dbReference>
<dbReference type="PANTHER" id="PTHR12459">
    <property type="entry name" value="TRANSMEMBRANE PROTEIN 135-RELATED"/>
    <property type="match status" value="1"/>
</dbReference>
<name>A0A2P6RB67_ROSCH</name>
<organism evidence="2 3">
    <name type="scientific">Rosa chinensis</name>
    <name type="common">China rose</name>
    <dbReference type="NCBI Taxonomy" id="74649"/>
    <lineage>
        <taxon>Eukaryota</taxon>
        <taxon>Viridiplantae</taxon>
        <taxon>Streptophyta</taxon>
        <taxon>Embryophyta</taxon>
        <taxon>Tracheophyta</taxon>
        <taxon>Spermatophyta</taxon>
        <taxon>Magnoliopsida</taxon>
        <taxon>eudicotyledons</taxon>
        <taxon>Gunneridae</taxon>
        <taxon>Pentapetalae</taxon>
        <taxon>rosids</taxon>
        <taxon>fabids</taxon>
        <taxon>Rosales</taxon>
        <taxon>Rosaceae</taxon>
        <taxon>Rosoideae</taxon>
        <taxon>Rosoideae incertae sedis</taxon>
        <taxon>Rosa</taxon>
    </lineage>
</organism>
<reference evidence="2 3" key="1">
    <citation type="journal article" date="2018" name="Nat. Genet.">
        <title>The Rosa genome provides new insights in the design of modern roses.</title>
        <authorList>
            <person name="Bendahmane M."/>
        </authorList>
    </citation>
    <scope>NUCLEOTIDE SEQUENCE [LARGE SCALE GENOMIC DNA]</scope>
    <source>
        <strain evidence="3">cv. Old Blush</strain>
    </source>
</reference>
<comment type="caution">
    <text evidence="2">The sequence shown here is derived from an EMBL/GenBank/DDBJ whole genome shotgun (WGS) entry which is preliminary data.</text>
</comment>